<protein>
    <submittedName>
        <fullName evidence="3">Uncharacterized protein</fullName>
    </submittedName>
</protein>
<evidence type="ECO:0000313" key="2">
    <source>
        <dbReference type="Proteomes" id="UP000887564"/>
    </source>
</evidence>
<dbReference type="AlphaFoldDB" id="A0A914RZR2"/>
<organism evidence="2 3">
    <name type="scientific">Parascaris equorum</name>
    <name type="common">Equine roundworm</name>
    <dbReference type="NCBI Taxonomy" id="6256"/>
    <lineage>
        <taxon>Eukaryota</taxon>
        <taxon>Metazoa</taxon>
        <taxon>Ecdysozoa</taxon>
        <taxon>Nematoda</taxon>
        <taxon>Chromadorea</taxon>
        <taxon>Rhabditida</taxon>
        <taxon>Spirurina</taxon>
        <taxon>Ascaridomorpha</taxon>
        <taxon>Ascaridoidea</taxon>
        <taxon>Ascarididae</taxon>
        <taxon>Parascaris</taxon>
    </lineage>
</organism>
<evidence type="ECO:0000256" key="1">
    <source>
        <dbReference type="SAM" id="Phobius"/>
    </source>
</evidence>
<reference evidence="3" key="1">
    <citation type="submission" date="2022-11" db="UniProtKB">
        <authorList>
            <consortium name="WormBaseParasite"/>
        </authorList>
    </citation>
    <scope>IDENTIFICATION</scope>
</reference>
<sequence>MHTKQHNQRSNKAQRSFYESSKRLSAFSCYLMLLLLPVMLLFAIFHQKIIANLREKLADSSITTVNATKCDIRICTRR</sequence>
<name>A0A914RZR2_PAREQ</name>
<keyword evidence="1" id="KW-0812">Transmembrane</keyword>
<evidence type="ECO:0000313" key="3">
    <source>
        <dbReference type="WBParaSite" id="PEQ_0001200001-mRNA-1"/>
    </source>
</evidence>
<dbReference type="WBParaSite" id="PEQ_0001200001-mRNA-1">
    <property type="protein sequence ID" value="PEQ_0001200001-mRNA-1"/>
    <property type="gene ID" value="PEQ_0001200001"/>
</dbReference>
<accession>A0A914RZR2</accession>
<keyword evidence="2" id="KW-1185">Reference proteome</keyword>
<feature type="transmembrane region" description="Helical" evidence="1">
    <location>
        <begin position="24"/>
        <end position="45"/>
    </location>
</feature>
<keyword evidence="1" id="KW-1133">Transmembrane helix</keyword>
<dbReference type="Proteomes" id="UP000887564">
    <property type="component" value="Unplaced"/>
</dbReference>
<keyword evidence="1" id="KW-0472">Membrane</keyword>
<proteinExistence type="predicted"/>